<keyword evidence="2" id="KW-0201">Cytochrome c-type biogenesis</keyword>
<dbReference type="STRING" id="1335309.GA0116948_104315"/>
<evidence type="ECO:0000256" key="1">
    <source>
        <dbReference type="ARBA" id="ARBA00004196"/>
    </source>
</evidence>
<dbReference type="GO" id="GO:0017004">
    <property type="term" value="P:cytochrome complex assembly"/>
    <property type="evidence" value="ECO:0007669"/>
    <property type="project" value="UniProtKB-KW"/>
</dbReference>
<keyword evidence="7" id="KW-1185">Reference proteome</keyword>
<evidence type="ECO:0000313" key="7">
    <source>
        <dbReference type="Proteomes" id="UP000242818"/>
    </source>
</evidence>
<keyword evidence="4" id="KW-0676">Redox-active center</keyword>
<evidence type="ECO:0000256" key="2">
    <source>
        <dbReference type="ARBA" id="ARBA00022748"/>
    </source>
</evidence>
<dbReference type="AlphaFoldDB" id="A0A1C4CUW8"/>
<dbReference type="Proteomes" id="UP000242818">
    <property type="component" value="Unassembled WGS sequence"/>
</dbReference>
<sequence length="371" mass="41458">MKKVLITILSLIPCWVAAQDKFEISGKFLHAGSNKMVMLTYVNSEGKIAKDSAVLKNDTFRIAGTTAFGNKSYLALVPLKDSLTHQRQSDEQTFYLEKGKYRVTGTDSIATAKITGAQAQTDYLLFSSEIDTLIAQYKALTARYYKARAEKDTATLQQIAVEGKPLGIKINATIDSFIFHHPDSYVSLDLVVSEKASVIDQKNFDPFYNVLSKRVLASFSGQKLMAKYEKARQLFIGQPFDFTQEDAEGKLFKLSSLRGKYVLVDFWASWCAPCRAENPHLLKAYQALKNKNFEVVGVSLDEKKANWLKAIAMDGMPWVQVSDLKGWKSEIAIKYSITAIPQNVLIDPKGVIIAKNLRGEDLDSQLAKLIN</sequence>
<evidence type="ECO:0000256" key="3">
    <source>
        <dbReference type="ARBA" id="ARBA00023157"/>
    </source>
</evidence>
<dbReference type="EMBL" id="FMAR01000004">
    <property type="protein sequence ID" value="SCC22964.1"/>
    <property type="molecule type" value="Genomic_DNA"/>
</dbReference>
<dbReference type="PANTHER" id="PTHR42852:SF6">
    <property type="entry name" value="THIOL:DISULFIDE INTERCHANGE PROTEIN DSBE"/>
    <property type="match status" value="1"/>
</dbReference>
<dbReference type="InterPro" id="IPR050553">
    <property type="entry name" value="Thioredoxin_ResA/DsbE_sf"/>
</dbReference>
<dbReference type="GO" id="GO:0030313">
    <property type="term" value="C:cell envelope"/>
    <property type="evidence" value="ECO:0007669"/>
    <property type="project" value="UniProtKB-SubCell"/>
</dbReference>
<dbReference type="InterPro" id="IPR036249">
    <property type="entry name" value="Thioredoxin-like_sf"/>
</dbReference>
<dbReference type="InterPro" id="IPR017937">
    <property type="entry name" value="Thioredoxin_CS"/>
</dbReference>
<evidence type="ECO:0000313" key="6">
    <source>
        <dbReference type="EMBL" id="SCC22964.1"/>
    </source>
</evidence>
<dbReference type="PANTHER" id="PTHR42852">
    <property type="entry name" value="THIOL:DISULFIDE INTERCHANGE PROTEIN DSBE"/>
    <property type="match status" value="1"/>
</dbReference>
<dbReference type="RefSeq" id="WP_089711076.1">
    <property type="nucleotide sequence ID" value="NZ_FMAR01000004.1"/>
</dbReference>
<evidence type="ECO:0000259" key="5">
    <source>
        <dbReference type="PROSITE" id="PS51352"/>
    </source>
</evidence>
<protein>
    <submittedName>
        <fullName evidence="6">Thiol-disulfide isomerase or thioredoxin</fullName>
    </submittedName>
</protein>
<dbReference type="Pfam" id="PF14289">
    <property type="entry name" value="DUF4369"/>
    <property type="match status" value="1"/>
</dbReference>
<comment type="subcellular location">
    <subcellularLocation>
        <location evidence="1">Cell envelope</location>
    </subcellularLocation>
</comment>
<evidence type="ECO:0000256" key="4">
    <source>
        <dbReference type="ARBA" id="ARBA00023284"/>
    </source>
</evidence>
<dbReference type="InterPro" id="IPR025380">
    <property type="entry name" value="DUF4369"/>
</dbReference>
<reference evidence="6 7" key="1">
    <citation type="submission" date="2016-08" db="EMBL/GenBank/DDBJ databases">
        <authorList>
            <person name="Seilhamer J.J."/>
        </authorList>
    </citation>
    <scope>NUCLEOTIDE SEQUENCE [LARGE SCALE GENOMIC DNA]</scope>
    <source>
        <strain evidence="6 7">A37T2</strain>
    </source>
</reference>
<proteinExistence type="predicted"/>
<dbReference type="OrthoDB" id="750178at2"/>
<dbReference type="PROSITE" id="PS51352">
    <property type="entry name" value="THIOREDOXIN_2"/>
    <property type="match status" value="1"/>
</dbReference>
<feature type="domain" description="Thioredoxin" evidence="5">
    <location>
        <begin position="233"/>
        <end position="371"/>
    </location>
</feature>
<dbReference type="InterPro" id="IPR000866">
    <property type="entry name" value="AhpC/TSA"/>
</dbReference>
<gene>
    <name evidence="6" type="ORF">GA0116948_104315</name>
</gene>
<dbReference type="InterPro" id="IPR013766">
    <property type="entry name" value="Thioredoxin_domain"/>
</dbReference>
<dbReference type="PROSITE" id="PS00194">
    <property type="entry name" value="THIOREDOXIN_1"/>
    <property type="match status" value="1"/>
</dbReference>
<accession>A0A1C4CUW8</accession>
<dbReference type="SUPFAM" id="SSF52833">
    <property type="entry name" value="Thioredoxin-like"/>
    <property type="match status" value="1"/>
</dbReference>
<dbReference type="GO" id="GO:0016853">
    <property type="term" value="F:isomerase activity"/>
    <property type="evidence" value="ECO:0007669"/>
    <property type="project" value="UniProtKB-KW"/>
</dbReference>
<dbReference type="Pfam" id="PF00578">
    <property type="entry name" value="AhpC-TSA"/>
    <property type="match status" value="1"/>
</dbReference>
<name>A0A1C4CUW8_9BACT</name>
<dbReference type="CDD" id="cd02966">
    <property type="entry name" value="TlpA_like_family"/>
    <property type="match status" value="1"/>
</dbReference>
<keyword evidence="3" id="KW-1015">Disulfide bond</keyword>
<organism evidence="6 7">
    <name type="scientific">Chitinophaga costaii</name>
    <dbReference type="NCBI Taxonomy" id="1335309"/>
    <lineage>
        <taxon>Bacteria</taxon>
        <taxon>Pseudomonadati</taxon>
        <taxon>Bacteroidota</taxon>
        <taxon>Chitinophagia</taxon>
        <taxon>Chitinophagales</taxon>
        <taxon>Chitinophagaceae</taxon>
        <taxon>Chitinophaga</taxon>
    </lineage>
</organism>
<dbReference type="Gene3D" id="3.40.30.10">
    <property type="entry name" value="Glutaredoxin"/>
    <property type="match status" value="1"/>
</dbReference>
<keyword evidence="6" id="KW-0413">Isomerase</keyword>